<reference evidence="10 11" key="1">
    <citation type="submission" date="2018-08" db="EMBL/GenBank/DDBJ databases">
        <title>Horizontal acquisition of hydrogen conversion ability and other habitat adaptations in Hydrogenovibrio crunogenus strains.</title>
        <authorList>
            <person name="Gonnella G."/>
            <person name="Adam N."/>
            <person name="Perner M."/>
        </authorList>
    </citation>
    <scope>NUCLEOTIDE SEQUENCE [LARGE SCALE GENOMIC DNA]</scope>
    <source>
        <strain evidence="10 11">SP-41</strain>
    </source>
</reference>
<proteinExistence type="inferred from homology"/>
<evidence type="ECO:0000256" key="9">
    <source>
        <dbReference type="SAM" id="Phobius"/>
    </source>
</evidence>
<feature type="transmembrane region" description="Helical" evidence="9">
    <location>
        <begin position="179"/>
        <end position="196"/>
    </location>
</feature>
<feature type="transmembrane region" description="Helical" evidence="9">
    <location>
        <begin position="340"/>
        <end position="359"/>
    </location>
</feature>
<feature type="transmembrane region" description="Helical" evidence="9">
    <location>
        <begin position="6"/>
        <end position="25"/>
    </location>
</feature>
<feature type="transmembrane region" description="Helical" evidence="9">
    <location>
        <begin position="86"/>
        <end position="107"/>
    </location>
</feature>
<sequence length="368" mass="39523">MENLWTAFWPYYLGVLSLAIVFGFTAQRSAFCPVGGIRDWVNQKQFTRLGTYFGAIAVAMFFTATAEGVGWIDLSLTVPPYRSAEFAWGRYIIGGFIFGFGMVLAAGCGMRNLVRMGQGSFKAIWLVALMALMAYLMTRTDFYASWVMPTVSPMTTTLNQSGSQDIASLLVGKSENISTLRWIIGTLIGLGLFVWLMRSSEFKQIKPVATAMIIGGVIVAGYGLTGGSYAAYMQEEASFMDMPPAGLGTQSFTFAAPMGDVVHWMSEPYLPLVTFGVLAVLGMVIGSAISALMQRSFKLEGFASGKDFLLSSLGALMVGFGAVLAMGCSIGHGLSGISTLALGSFLALSSILAGAYTGIRLEPYWQPR</sequence>
<keyword evidence="3" id="KW-1003">Cell membrane</keyword>
<dbReference type="PANTHER" id="PTHR30574:SF1">
    <property type="entry name" value="SULPHUR TRANSPORT DOMAIN-CONTAINING PROTEIN"/>
    <property type="match status" value="1"/>
</dbReference>
<dbReference type="AlphaFoldDB" id="A0A4V1C946"/>
<evidence type="ECO:0000313" key="10">
    <source>
        <dbReference type="EMBL" id="QBZ84134.1"/>
    </source>
</evidence>
<keyword evidence="5 9" id="KW-0812">Transmembrane</keyword>
<organism evidence="10 11">
    <name type="scientific">Hydrogenovibrio crunogenus</name>
    <dbReference type="NCBI Taxonomy" id="39765"/>
    <lineage>
        <taxon>Bacteria</taxon>
        <taxon>Pseudomonadati</taxon>
        <taxon>Pseudomonadota</taxon>
        <taxon>Gammaproteobacteria</taxon>
        <taxon>Thiotrichales</taxon>
        <taxon>Piscirickettsiaceae</taxon>
        <taxon>Hydrogenovibrio</taxon>
    </lineage>
</organism>
<name>A0A4V1C946_9GAMM</name>
<feature type="transmembrane region" description="Helical" evidence="9">
    <location>
        <begin position="119"/>
        <end position="138"/>
    </location>
</feature>
<evidence type="ECO:0000256" key="8">
    <source>
        <dbReference type="ARBA" id="ARBA00035655"/>
    </source>
</evidence>
<keyword evidence="2" id="KW-0813">Transport</keyword>
<keyword evidence="7 9" id="KW-0472">Membrane</keyword>
<evidence type="ECO:0000256" key="5">
    <source>
        <dbReference type="ARBA" id="ARBA00022692"/>
    </source>
</evidence>
<evidence type="ECO:0000256" key="2">
    <source>
        <dbReference type="ARBA" id="ARBA00022448"/>
    </source>
</evidence>
<dbReference type="EMBL" id="CP032096">
    <property type="protein sequence ID" value="QBZ84134.1"/>
    <property type="molecule type" value="Genomic_DNA"/>
</dbReference>
<dbReference type="GO" id="GO:0005886">
    <property type="term" value="C:plasma membrane"/>
    <property type="evidence" value="ECO:0007669"/>
    <property type="project" value="UniProtKB-SubCell"/>
</dbReference>
<comment type="subcellular location">
    <subcellularLocation>
        <location evidence="1">Cell inner membrane</location>
        <topology evidence="1">Multi-pass membrane protein</topology>
    </subcellularLocation>
</comment>
<feature type="transmembrane region" description="Helical" evidence="9">
    <location>
        <begin position="46"/>
        <end position="66"/>
    </location>
</feature>
<feature type="transmembrane region" description="Helical" evidence="9">
    <location>
        <begin position="269"/>
        <end position="292"/>
    </location>
</feature>
<dbReference type="InterPro" id="IPR007272">
    <property type="entry name" value="Sulf_transp_TsuA/YedE"/>
</dbReference>
<evidence type="ECO:0000313" key="11">
    <source>
        <dbReference type="Proteomes" id="UP000296201"/>
    </source>
</evidence>
<dbReference type="RefSeq" id="WP_135796690.1">
    <property type="nucleotide sequence ID" value="NZ_CP032096.1"/>
</dbReference>
<feature type="transmembrane region" description="Helical" evidence="9">
    <location>
        <begin position="313"/>
        <end position="334"/>
    </location>
</feature>
<gene>
    <name evidence="10" type="ORF">GHNINEIG_02209</name>
</gene>
<keyword evidence="4" id="KW-0997">Cell inner membrane</keyword>
<evidence type="ECO:0000256" key="7">
    <source>
        <dbReference type="ARBA" id="ARBA00023136"/>
    </source>
</evidence>
<evidence type="ECO:0000256" key="3">
    <source>
        <dbReference type="ARBA" id="ARBA00022475"/>
    </source>
</evidence>
<comment type="similarity">
    <text evidence="8">Belongs to the TsuA/YedE (TC 9.B.102) family.</text>
</comment>
<keyword evidence="11" id="KW-1185">Reference proteome</keyword>
<evidence type="ECO:0000256" key="4">
    <source>
        <dbReference type="ARBA" id="ARBA00022519"/>
    </source>
</evidence>
<evidence type="ECO:0000256" key="6">
    <source>
        <dbReference type="ARBA" id="ARBA00022989"/>
    </source>
</evidence>
<dbReference type="OrthoDB" id="9794165at2"/>
<protein>
    <submittedName>
        <fullName evidence="10">YeeE/YedE family protein</fullName>
    </submittedName>
</protein>
<dbReference type="Pfam" id="PF04143">
    <property type="entry name" value="Sulf_transp"/>
    <property type="match status" value="1"/>
</dbReference>
<dbReference type="PANTHER" id="PTHR30574">
    <property type="entry name" value="INNER MEMBRANE PROTEIN YEDE"/>
    <property type="match status" value="1"/>
</dbReference>
<feature type="transmembrane region" description="Helical" evidence="9">
    <location>
        <begin position="208"/>
        <end position="232"/>
    </location>
</feature>
<dbReference type="Proteomes" id="UP000296201">
    <property type="component" value="Chromosome"/>
</dbReference>
<evidence type="ECO:0000256" key="1">
    <source>
        <dbReference type="ARBA" id="ARBA00004429"/>
    </source>
</evidence>
<accession>A0A4V1C946</accession>
<keyword evidence="6 9" id="KW-1133">Transmembrane helix</keyword>